<reference evidence="2 6" key="4">
    <citation type="submission" date="2019-11" db="EMBL/GenBank/DDBJ databases">
        <title>Multidrug-resistant Acinetobacter baumannii moving toward extensively drug-resistant over fifteen years in South of Brazil.</title>
        <authorList>
            <person name="Fedrigo N.H."/>
            <person name="Cerdeira L."/>
            <person name="Fuga B."/>
            <person name="Marini P.V.B."/>
            <person name="Shinohara D.R."/>
            <person name="Carrara-Marroni F.E."/>
            <person name="Lincopan N."/>
            <person name="Tognim M.C.B."/>
        </authorList>
    </citation>
    <scope>NUCLEOTIDE SEQUENCE [LARGE SCALE GENOMIC DNA]</scope>
    <source>
        <strain evidence="2 6">Ac576</strain>
    </source>
</reference>
<reference evidence="3 5" key="3">
    <citation type="submission" date="2018-10" db="EMBL/GenBank/DDBJ databases">
        <title>GWAS and RNA-Seq identify cryptic mechanisms of antimicrobial resistance in Acinetobacter baumannii.</title>
        <authorList>
            <person name="Sahl J.W."/>
        </authorList>
    </citation>
    <scope>NUCLEOTIDE SEQUENCE [LARGE SCALE GENOMIC DNA]</scope>
    <source>
        <strain evidence="3 5">TG28175</strain>
    </source>
</reference>
<proteinExistence type="predicted"/>
<dbReference type="Proteomes" id="UP000280073">
    <property type="component" value="Unassembled WGS sequence"/>
</dbReference>
<evidence type="ECO:0000313" key="5">
    <source>
        <dbReference type="Proteomes" id="UP000280073"/>
    </source>
</evidence>
<sequence>MSKFKAGDVVELNSGGPVMTILEVKNNGWVVCEWFDKNHTYNKKEFLESNIDTYEMLEAFTI</sequence>
<protein>
    <submittedName>
        <fullName evidence="3">DUF2158 domain-containing protein</fullName>
    </submittedName>
</protein>
<name>A0A0D8GG97_ACIBA</name>
<reference evidence="4" key="2">
    <citation type="submission" date="2015-03" db="EMBL/GenBank/DDBJ databases">
        <authorList>
            <person name="Gallagher L.A."/>
            <person name="Hayden H.S."/>
            <person name="Weiss E.J."/>
            <person name="Hager K.R."/>
            <person name="Ramage E."/>
            <person name="Radey M.R."/>
            <person name="Bydalek R."/>
            <person name="Manoil C."/>
            <person name="Miller S.I."/>
            <person name="Brittnacher M.J."/>
        </authorList>
    </citation>
    <scope>NUCLEOTIDE SEQUENCE [LARGE SCALE GENOMIC DNA]</scope>
    <source>
        <strain evidence="4">AB5075-UW</strain>
    </source>
</reference>
<evidence type="ECO:0000313" key="1">
    <source>
        <dbReference type="EMBL" id="AKA32386.1"/>
    </source>
</evidence>
<dbReference type="EMBL" id="WPIP01000142">
    <property type="protein sequence ID" value="MVM92951.1"/>
    <property type="molecule type" value="Genomic_DNA"/>
</dbReference>
<evidence type="ECO:0000313" key="3">
    <source>
        <dbReference type="EMBL" id="RSR47948.1"/>
    </source>
</evidence>
<evidence type="ECO:0000313" key="6">
    <source>
        <dbReference type="Proteomes" id="UP000439424"/>
    </source>
</evidence>
<evidence type="ECO:0000313" key="2">
    <source>
        <dbReference type="EMBL" id="MVM92951.1"/>
    </source>
</evidence>
<dbReference type="EMBL" id="RFDI01001186">
    <property type="protein sequence ID" value="RSR47948.1"/>
    <property type="molecule type" value="Genomic_DNA"/>
</dbReference>
<dbReference type="Proteomes" id="UP000439424">
    <property type="component" value="Unassembled WGS sequence"/>
</dbReference>
<dbReference type="Proteomes" id="UP000032746">
    <property type="component" value="Chromosome"/>
</dbReference>
<evidence type="ECO:0000313" key="4">
    <source>
        <dbReference type="Proteomes" id="UP000032746"/>
    </source>
</evidence>
<dbReference type="AlphaFoldDB" id="A0A0D8GG97"/>
<dbReference type="OMA" id="NEQVVCK"/>
<dbReference type="EMBL" id="CP008706">
    <property type="protein sequence ID" value="AKA32386.1"/>
    <property type="molecule type" value="Genomic_DNA"/>
</dbReference>
<dbReference type="InterPro" id="IPR019226">
    <property type="entry name" value="DUF2158"/>
</dbReference>
<accession>A0A0D8GG97</accession>
<dbReference type="PATRIC" id="fig|470.1314.peg.648"/>
<organism evidence="3 5">
    <name type="scientific">Acinetobacter baumannii</name>
    <dbReference type="NCBI Taxonomy" id="470"/>
    <lineage>
        <taxon>Bacteria</taxon>
        <taxon>Pseudomonadati</taxon>
        <taxon>Pseudomonadota</taxon>
        <taxon>Gammaproteobacteria</taxon>
        <taxon>Moraxellales</taxon>
        <taxon>Moraxellaceae</taxon>
        <taxon>Acinetobacter</taxon>
        <taxon>Acinetobacter calcoaceticus/baumannii complex</taxon>
    </lineage>
</organism>
<reference evidence="1 4" key="1">
    <citation type="journal article" date="2015" name="J. Bacteriol.">
        <title>Resources for Genetic and Genomic Analysis of Emerging Pathogen Acinetobacter baumannii.</title>
        <authorList>
            <person name="Gallagher L.A."/>
            <person name="Ramage E."/>
            <person name="Weiss E.J."/>
            <person name="Radey M."/>
            <person name="Hayden H.S."/>
            <person name="Held K.G."/>
            <person name="Huse H.K."/>
            <person name="Zurawski D.V."/>
            <person name="Brittnacher M.J."/>
            <person name="Manoil C."/>
        </authorList>
    </citation>
    <scope>NUCLEOTIDE SEQUENCE [LARGE SCALE GENOMIC DNA]</scope>
    <source>
        <strain evidence="1 4">AB5075-UW</strain>
    </source>
</reference>
<dbReference type="OrthoDB" id="1264301at2"/>
<dbReference type="RefSeq" id="WP_000032786.1">
    <property type="nucleotide sequence ID" value="NZ_AP031576.1"/>
</dbReference>
<dbReference type="Pfam" id="PF09926">
    <property type="entry name" value="DUF2158"/>
    <property type="match status" value="1"/>
</dbReference>
<gene>
    <name evidence="1" type="ORF">ABUW_2666</name>
    <name evidence="3" type="ORF">EA686_18775</name>
    <name evidence="2" type="ORF">GNY86_15580</name>
</gene>